<dbReference type="GO" id="GO:0043023">
    <property type="term" value="F:ribosomal large subunit binding"/>
    <property type="evidence" value="ECO:0007669"/>
    <property type="project" value="TreeGrafter"/>
</dbReference>
<keyword evidence="2" id="KW-0648">Protein biosynthesis</keyword>
<dbReference type="Proteomes" id="UP000034487">
    <property type="component" value="Unassembled WGS sequence"/>
</dbReference>
<accession>A0A0G1QDW2</accession>
<dbReference type="Pfam" id="PF01765">
    <property type="entry name" value="RRF"/>
    <property type="match status" value="1"/>
</dbReference>
<proteinExistence type="inferred from homology"/>
<dbReference type="SUPFAM" id="SSF55194">
    <property type="entry name" value="Ribosome recycling factor, RRF"/>
    <property type="match status" value="1"/>
</dbReference>
<dbReference type="Gene3D" id="3.30.1360.40">
    <property type="match status" value="1"/>
</dbReference>
<dbReference type="EMBL" id="LCMV01000034">
    <property type="protein sequence ID" value="KKU43154.1"/>
    <property type="molecule type" value="Genomic_DNA"/>
</dbReference>
<comment type="caution">
    <text evidence="4">The sequence shown here is derived from an EMBL/GenBank/DDBJ whole genome shotgun (WGS) entry which is preliminary data.</text>
</comment>
<dbReference type="InterPro" id="IPR002661">
    <property type="entry name" value="Ribosome_recyc_fac"/>
</dbReference>
<dbReference type="FunFam" id="3.30.1360.40:FF:000001">
    <property type="entry name" value="Ribosome-recycling factor"/>
    <property type="match status" value="1"/>
</dbReference>
<organism evidence="4 5">
    <name type="scientific">Berkelbacteria bacterium GW2011_GWA2_46_7</name>
    <dbReference type="NCBI Taxonomy" id="1618335"/>
    <lineage>
        <taxon>Bacteria</taxon>
        <taxon>Candidatus Berkelbacteria</taxon>
    </lineage>
</organism>
<evidence type="ECO:0000313" key="5">
    <source>
        <dbReference type="Proteomes" id="UP000034487"/>
    </source>
</evidence>
<name>A0A0G1QDW2_9BACT</name>
<evidence type="ECO:0000256" key="1">
    <source>
        <dbReference type="ARBA" id="ARBA00005912"/>
    </source>
</evidence>
<evidence type="ECO:0000313" key="4">
    <source>
        <dbReference type="EMBL" id="KKU43154.1"/>
    </source>
</evidence>
<evidence type="ECO:0000259" key="3">
    <source>
        <dbReference type="Pfam" id="PF01765"/>
    </source>
</evidence>
<dbReference type="PATRIC" id="fig|1618335.3.peg.399"/>
<reference evidence="4 5" key="1">
    <citation type="journal article" date="2015" name="Nature">
        <title>rRNA introns, odd ribosomes, and small enigmatic genomes across a large radiation of phyla.</title>
        <authorList>
            <person name="Brown C.T."/>
            <person name="Hug L.A."/>
            <person name="Thomas B.C."/>
            <person name="Sharon I."/>
            <person name="Castelle C.J."/>
            <person name="Singh A."/>
            <person name="Wilkins M.J."/>
            <person name="Williams K.H."/>
            <person name="Banfield J.F."/>
        </authorList>
    </citation>
    <scope>NUCLEOTIDE SEQUENCE [LARGE SCALE GENOMIC DNA]</scope>
</reference>
<evidence type="ECO:0000256" key="2">
    <source>
        <dbReference type="ARBA" id="ARBA00022917"/>
    </source>
</evidence>
<dbReference type="PANTHER" id="PTHR20982">
    <property type="entry name" value="RIBOSOME RECYCLING FACTOR"/>
    <property type="match status" value="1"/>
</dbReference>
<comment type="similarity">
    <text evidence="1">Belongs to the RRF family.</text>
</comment>
<dbReference type="InterPro" id="IPR036191">
    <property type="entry name" value="RRF_sf"/>
</dbReference>
<dbReference type="InterPro" id="IPR023584">
    <property type="entry name" value="Ribosome_recyc_fac_dom"/>
</dbReference>
<dbReference type="PANTHER" id="PTHR20982:SF3">
    <property type="entry name" value="MITOCHONDRIAL RIBOSOME RECYCLING FACTOR PSEUDO 1"/>
    <property type="match status" value="1"/>
</dbReference>
<sequence length="182" mass="19875">MTTSIVKQEMEKVLQLLEGDLRTLRPGRASGELVGSLPVEAYGSSMPLNQVASISANEQGQIIVAPFDKGVIAAIDTAIRASQLGFSVVNEGAQLRLSVPPLSQERRAEMVKLVGQKGEAARIQLRQLRGDAHQKATKEKSAGTMREDELARFTKEIDEAITGFNTKVKESVERKEKELMTV</sequence>
<gene>
    <name evidence="4" type="ORF">UX60_C0034G0006</name>
</gene>
<dbReference type="GO" id="GO:0006412">
    <property type="term" value="P:translation"/>
    <property type="evidence" value="ECO:0007669"/>
    <property type="project" value="UniProtKB-KW"/>
</dbReference>
<feature type="domain" description="Ribosome recycling factor" evidence="3">
    <location>
        <begin position="18"/>
        <end position="180"/>
    </location>
</feature>
<dbReference type="AlphaFoldDB" id="A0A0G1QDW2"/>
<protein>
    <submittedName>
        <fullName evidence="4">Ribosome-recycling factor</fullName>
    </submittedName>
</protein>
<dbReference type="Gene3D" id="1.10.132.20">
    <property type="entry name" value="Ribosome-recycling factor"/>
    <property type="match status" value="1"/>
</dbReference>